<feature type="transmembrane region" description="Helical" evidence="8">
    <location>
        <begin position="685"/>
        <end position="704"/>
    </location>
</feature>
<evidence type="ECO:0000256" key="4">
    <source>
        <dbReference type="ARBA" id="ARBA00022692"/>
    </source>
</evidence>
<feature type="compositionally biased region" description="Polar residues" evidence="7">
    <location>
        <begin position="1015"/>
        <end position="1025"/>
    </location>
</feature>
<reference evidence="12" key="1">
    <citation type="journal article" date="2021" name="Nat. Commun.">
        <title>Genetic determinants of endophytism in the Arabidopsis root mycobiome.</title>
        <authorList>
            <person name="Mesny F."/>
            <person name="Miyauchi S."/>
            <person name="Thiergart T."/>
            <person name="Pickel B."/>
            <person name="Atanasova L."/>
            <person name="Karlsson M."/>
            <person name="Huettel B."/>
            <person name="Barry K.W."/>
            <person name="Haridas S."/>
            <person name="Chen C."/>
            <person name="Bauer D."/>
            <person name="Andreopoulos W."/>
            <person name="Pangilinan J."/>
            <person name="LaButti K."/>
            <person name="Riley R."/>
            <person name="Lipzen A."/>
            <person name="Clum A."/>
            <person name="Drula E."/>
            <person name="Henrissat B."/>
            <person name="Kohler A."/>
            <person name="Grigoriev I.V."/>
            <person name="Martin F.M."/>
            <person name="Hacquard S."/>
        </authorList>
    </citation>
    <scope>NUCLEOTIDE SEQUENCE</scope>
    <source>
        <strain evidence="12">MPI-SDFR-AT-0117</strain>
    </source>
</reference>
<keyword evidence="3" id="KW-0813">Transport</keyword>
<feature type="domain" description="CSC1/OSCA1-like 7TM region" evidence="9">
    <location>
        <begin position="391"/>
        <end position="674"/>
    </location>
</feature>
<evidence type="ECO:0000256" key="8">
    <source>
        <dbReference type="SAM" id="Phobius"/>
    </source>
</evidence>
<feature type="region of interest" description="Disordered" evidence="7">
    <location>
        <begin position="281"/>
        <end position="303"/>
    </location>
</feature>
<dbReference type="AlphaFoldDB" id="A0A9P8V5E8"/>
<feature type="transmembrane region" description="Helical" evidence="8">
    <location>
        <begin position="123"/>
        <end position="147"/>
    </location>
</feature>
<feature type="transmembrane region" description="Helical" evidence="8">
    <location>
        <begin position="660"/>
        <end position="679"/>
    </location>
</feature>
<feature type="transmembrane region" description="Helical" evidence="8">
    <location>
        <begin position="38"/>
        <end position="59"/>
    </location>
</feature>
<feature type="transmembrane region" description="Helical" evidence="8">
    <location>
        <begin position="526"/>
        <end position="548"/>
    </location>
</feature>
<evidence type="ECO:0000259" key="11">
    <source>
        <dbReference type="Pfam" id="PF14703"/>
    </source>
</evidence>
<feature type="domain" description="CSC1/OSCA1-like cytosolic" evidence="11">
    <location>
        <begin position="211"/>
        <end position="380"/>
    </location>
</feature>
<comment type="subcellular location">
    <subcellularLocation>
        <location evidence="1">Membrane</location>
        <topology evidence="1">Multi-pass membrane protein</topology>
    </subcellularLocation>
</comment>
<dbReference type="InterPro" id="IPR027815">
    <property type="entry name" value="CSC1/OSCA1-like_cyt"/>
</dbReference>
<evidence type="ECO:0000256" key="6">
    <source>
        <dbReference type="ARBA" id="ARBA00023136"/>
    </source>
</evidence>
<dbReference type="OrthoDB" id="2150324at2759"/>
<accession>A0A9P8V5E8</accession>
<dbReference type="Pfam" id="PF13967">
    <property type="entry name" value="RSN1_TM"/>
    <property type="match status" value="1"/>
</dbReference>
<dbReference type="GO" id="GO:0005886">
    <property type="term" value="C:plasma membrane"/>
    <property type="evidence" value="ECO:0007669"/>
    <property type="project" value="TreeGrafter"/>
</dbReference>
<dbReference type="Pfam" id="PF02714">
    <property type="entry name" value="RSN1_7TM"/>
    <property type="match status" value="1"/>
</dbReference>
<evidence type="ECO:0000256" key="2">
    <source>
        <dbReference type="ARBA" id="ARBA00007779"/>
    </source>
</evidence>
<protein>
    <submittedName>
        <fullName evidence="12">DUF221 family protein</fullName>
    </submittedName>
</protein>
<dbReference type="PANTHER" id="PTHR13018">
    <property type="entry name" value="PROBABLE MEMBRANE PROTEIN DUF221-RELATED"/>
    <property type="match status" value="1"/>
</dbReference>
<dbReference type="PANTHER" id="PTHR13018:SF149">
    <property type="entry name" value="DOMAIN PROTEIN, PUTATIVE (AFU_ORTHOLOGUE AFUA_3G11660)-RELATED"/>
    <property type="match status" value="1"/>
</dbReference>
<feature type="transmembrane region" description="Helical" evidence="8">
    <location>
        <begin position="397"/>
        <end position="419"/>
    </location>
</feature>
<gene>
    <name evidence="12" type="ORF">F5X68DRAFT_173839</name>
</gene>
<dbReference type="Pfam" id="PF14703">
    <property type="entry name" value="PHM7_cyt"/>
    <property type="match status" value="1"/>
</dbReference>
<comment type="caution">
    <text evidence="12">The sequence shown here is derived from an EMBL/GenBank/DDBJ whole genome shotgun (WGS) entry which is preliminary data.</text>
</comment>
<comment type="similarity">
    <text evidence="2">Belongs to the CSC1 (TC 1.A.17) family.</text>
</comment>
<evidence type="ECO:0000256" key="1">
    <source>
        <dbReference type="ARBA" id="ARBA00004141"/>
    </source>
</evidence>
<keyword evidence="5 8" id="KW-1133">Transmembrane helix</keyword>
<evidence type="ECO:0000256" key="7">
    <source>
        <dbReference type="SAM" id="MobiDB-lite"/>
    </source>
</evidence>
<evidence type="ECO:0000313" key="13">
    <source>
        <dbReference type="Proteomes" id="UP000770015"/>
    </source>
</evidence>
<feature type="region of interest" description="Disordered" evidence="7">
    <location>
        <begin position="840"/>
        <end position="926"/>
    </location>
</feature>
<feature type="transmembrane region" description="Helical" evidence="8">
    <location>
        <begin position="602"/>
        <end position="629"/>
    </location>
</feature>
<feature type="transmembrane region" description="Helical" evidence="8">
    <location>
        <begin position="439"/>
        <end position="464"/>
    </location>
</feature>
<dbReference type="Proteomes" id="UP000770015">
    <property type="component" value="Unassembled WGS sequence"/>
</dbReference>
<feature type="compositionally biased region" description="Basic and acidic residues" evidence="7">
    <location>
        <begin position="292"/>
        <end position="303"/>
    </location>
</feature>
<feature type="transmembrane region" description="Helical" evidence="8">
    <location>
        <begin position="485"/>
        <end position="506"/>
    </location>
</feature>
<evidence type="ECO:0000256" key="5">
    <source>
        <dbReference type="ARBA" id="ARBA00022989"/>
    </source>
</evidence>
<evidence type="ECO:0000259" key="9">
    <source>
        <dbReference type="Pfam" id="PF02714"/>
    </source>
</evidence>
<feature type="compositionally biased region" description="Low complexity" evidence="7">
    <location>
        <begin position="897"/>
        <end position="914"/>
    </location>
</feature>
<keyword evidence="13" id="KW-1185">Reference proteome</keyword>
<dbReference type="EMBL" id="JAGSXJ010000023">
    <property type="protein sequence ID" value="KAH6676893.1"/>
    <property type="molecule type" value="Genomic_DNA"/>
</dbReference>
<feature type="transmembrane region" description="Helical" evidence="8">
    <location>
        <begin position="167"/>
        <end position="189"/>
    </location>
</feature>
<dbReference type="InterPro" id="IPR045122">
    <property type="entry name" value="Csc1-like"/>
</dbReference>
<evidence type="ECO:0000313" key="12">
    <source>
        <dbReference type="EMBL" id="KAH6676893.1"/>
    </source>
</evidence>
<dbReference type="InterPro" id="IPR003864">
    <property type="entry name" value="CSC1/OSCA1-like_7TM"/>
</dbReference>
<feature type="compositionally biased region" description="Basic and acidic residues" evidence="7">
    <location>
        <begin position="961"/>
        <end position="970"/>
    </location>
</feature>
<keyword evidence="4 8" id="KW-0812">Transmembrane</keyword>
<organism evidence="12 13">
    <name type="scientific">Plectosphaerella plurivora</name>
    <dbReference type="NCBI Taxonomy" id="936078"/>
    <lineage>
        <taxon>Eukaryota</taxon>
        <taxon>Fungi</taxon>
        <taxon>Dikarya</taxon>
        <taxon>Ascomycota</taxon>
        <taxon>Pezizomycotina</taxon>
        <taxon>Sordariomycetes</taxon>
        <taxon>Hypocreomycetidae</taxon>
        <taxon>Glomerellales</taxon>
        <taxon>Plectosphaerellaceae</taxon>
        <taxon>Plectosphaerella</taxon>
    </lineage>
</organism>
<feature type="region of interest" description="Disordered" evidence="7">
    <location>
        <begin position="956"/>
        <end position="1025"/>
    </location>
</feature>
<dbReference type="GO" id="GO:0005227">
    <property type="term" value="F:calcium-activated cation channel activity"/>
    <property type="evidence" value="ECO:0007669"/>
    <property type="project" value="InterPro"/>
</dbReference>
<sequence>MEGLLRRQDENDKAFDAGQEMLKLLQDPFGRQLETNGFWAALGTSLAVTGGLALAFSLLRPYNQAVYAPKLKHADEKHAPPPIDRKIWSWFKPVWTTTEYEFIQHAGMDAAIFMRFILMLRNIFLVLSVISLGVLIPVHITHVADYVEDRSNWMPLITPLNVWGDAMWAQVVAAYLVDAVIMFFLYWNYRKVVHLRRRYFESEEYQHSLHARTLMLYDLPKDRCSDEGIARIIDEVVPSSSFARTAMARNVKDLPDLIAEHEKTVRQLESCLARYMKNPAQLPASRPKCKPSKKDQSHDTYPKGQKVDAIDYLTQRIKQLEIEIKEVRLSVDKRSTKSYGFASYSDIAEAHNIAYACRKKHPAGSTIVLAPRPNDIIWNNMGLSSKTRKWKRFINNLWIALLTFVWIVPNAGIAIFLVRLSNLGKMWPAFQTELGRNQVFWGIVQGIASPAIMSLVYLVLPIIFRRLSMKAGDQTKTGRERHVLGKLYAFFVFNNLVVFSLFSAVWSFVAGVKDRTDKGADAWQAIIQANIGVAFFNAMCTVSPFWVTWLLQRQLGAAIDLAQLWTLVYSFFVRKFSNPTPRELIELTAPPTFDYASYYNYFLYYTTIGLCFAGIQPICVPAVALYFGIDVWLKKYLLLYIFVTKTESGGMFWRALFNRVIFATIMGNLVVFLTCWVRGEQGMHMQAIAVAPLPFIMLIFKIVCSRQFDDKIRYVSTTNVAKHPESGVQKEQRQRSERLASRFGHPALYKPLITPMVHQKAQGSLHLVYKGRLTDGREAGGIDGMSVSGYSDTFALDPMHAGKPGKSANVPGFEFVSDSQMDFEYYKNRPEFAEEHGQGEIFGQDKDIMRPGTPGSAAGDSDYSRPGTPTMNGPLMGGMTGGQRRLQKSGTTDFTAYRPSPSGSGYGSGRTSPGPGLPFAPPSAYGGIERTRSPLYANANGSDTALVHDAAGMGGATPYMSRDHSVDSYRRQPTPGPVTTSPGPGPRGYSGLPQGEVNETPDAGEQPQYDYFRGNRNTKNPGQGW</sequence>
<name>A0A9P8V5E8_9PEZI</name>
<proteinExistence type="inferred from homology"/>
<keyword evidence="6 8" id="KW-0472">Membrane</keyword>
<dbReference type="InterPro" id="IPR032880">
    <property type="entry name" value="CSC1/OSCA1-like_N"/>
</dbReference>
<evidence type="ECO:0000259" key="10">
    <source>
        <dbReference type="Pfam" id="PF13967"/>
    </source>
</evidence>
<evidence type="ECO:0000256" key="3">
    <source>
        <dbReference type="ARBA" id="ARBA00022448"/>
    </source>
</evidence>
<feature type="compositionally biased region" description="Basic and acidic residues" evidence="7">
    <location>
        <begin position="840"/>
        <end position="849"/>
    </location>
</feature>
<feature type="domain" description="CSC1/OSCA1-like N-terminal transmembrane" evidence="10">
    <location>
        <begin position="38"/>
        <end position="187"/>
    </location>
</feature>